<name>A0A4S8LMR8_DENBC</name>
<feature type="compositionally biased region" description="Polar residues" evidence="1">
    <location>
        <begin position="1"/>
        <end position="15"/>
    </location>
</feature>
<feature type="compositionally biased region" description="Basic and acidic residues" evidence="1">
    <location>
        <begin position="16"/>
        <end position="26"/>
    </location>
</feature>
<proteinExistence type="predicted"/>
<feature type="region of interest" description="Disordered" evidence="1">
    <location>
        <begin position="1"/>
        <end position="26"/>
    </location>
</feature>
<evidence type="ECO:0000313" key="2">
    <source>
        <dbReference type="EMBL" id="THU90028.1"/>
    </source>
</evidence>
<gene>
    <name evidence="2" type="ORF">K435DRAFT_802313</name>
</gene>
<evidence type="ECO:0000313" key="3">
    <source>
        <dbReference type="Proteomes" id="UP000297245"/>
    </source>
</evidence>
<organism evidence="2 3">
    <name type="scientific">Dendrothele bispora (strain CBS 962.96)</name>
    <dbReference type="NCBI Taxonomy" id="1314807"/>
    <lineage>
        <taxon>Eukaryota</taxon>
        <taxon>Fungi</taxon>
        <taxon>Dikarya</taxon>
        <taxon>Basidiomycota</taxon>
        <taxon>Agaricomycotina</taxon>
        <taxon>Agaricomycetes</taxon>
        <taxon>Agaricomycetidae</taxon>
        <taxon>Agaricales</taxon>
        <taxon>Agaricales incertae sedis</taxon>
        <taxon>Dendrothele</taxon>
    </lineage>
</organism>
<evidence type="ECO:0000256" key="1">
    <source>
        <dbReference type="SAM" id="MobiDB-lite"/>
    </source>
</evidence>
<protein>
    <submittedName>
        <fullName evidence="2">Uncharacterized protein</fullName>
    </submittedName>
</protein>
<keyword evidence="3" id="KW-1185">Reference proteome</keyword>
<reference evidence="2 3" key="1">
    <citation type="journal article" date="2019" name="Nat. Ecol. Evol.">
        <title>Megaphylogeny resolves global patterns of mushroom evolution.</title>
        <authorList>
            <person name="Varga T."/>
            <person name="Krizsan K."/>
            <person name="Foldi C."/>
            <person name="Dima B."/>
            <person name="Sanchez-Garcia M."/>
            <person name="Sanchez-Ramirez S."/>
            <person name="Szollosi G.J."/>
            <person name="Szarkandi J.G."/>
            <person name="Papp V."/>
            <person name="Albert L."/>
            <person name="Andreopoulos W."/>
            <person name="Angelini C."/>
            <person name="Antonin V."/>
            <person name="Barry K.W."/>
            <person name="Bougher N.L."/>
            <person name="Buchanan P."/>
            <person name="Buyck B."/>
            <person name="Bense V."/>
            <person name="Catcheside P."/>
            <person name="Chovatia M."/>
            <person name="Cooper J."/>
            <person name="Damon W."/>
            <person name="Desjardin D."/>
            <person name="Finy P."/>
            <person name="Geml J."/>
            <person name="Haridas S."/>
            <person name="Hughes K."/>
            <person name="Justo A."/>
            <person name="Karasinski D."/>
            <person name="Kautmanova I."/>
            <person name="Kiss B."/>
            <person name="Kocsube S."/>
            <person name="Kotiranta H."/>
            <person name="LaButti K.M."/>
            <person name="Lechner B.E."/>
            <person name="Liimatainen K."/>
            <person name="Lipzen A."/>
            <person name="Lukacs Z."/>
            <person name="Mihaltcheva S."/>
            <person name="Morgado L.N."/>
            <person name="Niskanen T."/>
            <person name="Noordeloos M.E."/>
            <person name="Ohm R.A."/>
            <person name="Ortiz-Santana B."/>
            <person name="Ovrebo C."/>
            <person name="Racz N."/>
            <person name="Riley R."/>
            <person name="Savchenko A."/>
            <person name="Shiryaev A."/>
            <person name="Soop K."/>
            <person name="Spirin V."/>
            <person name="Szebenyi C."/>
            <person name="Tomsovsky M."/>
            <person name="Tulloss R.E."/>
            <person name="Uehling J."/>
            <person name="Grigoriev I.V."/>
            <person name="Vagvolgyi C."/>
            <person name="Papp T."/>
            <person name="Martin F.M."/>
            <person name="Miettinen O."/>
            <person name="Hibbett D.S."/>
            <person name="Nagy L.G."/>
        </authorList>
    </citation>
    <scope>NUCLEOTIDE SEQUENCE [LARGE SCALE GENOMIC DNA]</scope>
    <source>
        <strain evidence="2 3">CBS 962.96</strain>
    </source>
</reference>
<sequence>MASTPSTNDCPSNVDRSMDSCPRVDHGSTKFEQALERERVLINDLDRLKADYNKLRLRIDGEVHNLTTANDALNQVIATARKDLQLVSNVAIQNVWGNLTHVEVEIINHAQVLGSAMSTAHYSVLHDNLPVI</sequence>
<dbReference type="AlphaFoldDB" id="A0A4S8LMR8"/>
<dbReference type="EMBL" id="ML179348">
    <property type="protein sequence ID" value="THU90028.1"/>
    <property type="molecule type" value="Genomic_DNA"/>
</dbReference>
<dbReference type="Proteomes" id="UP000297245">
    <property type="component" value="Unassembled WGS sequence"/>
</dbReference>
<accession>A0A4S8LMR8</accession>